<dbReference type="GeneID" id="111241827"/>
<name>A0A3Q0F0X7_VIGRR</name>
<gene>
    <name evidence="3" type="primary">LOC111241827</name>
</gene>
<keyword evidence="2" id="KW-1185">Reference proteome</keyword>
<dbReference type="Proteomes" id="UP000087766">
    <property type="component" value="Chromosome 6"/>
</dbReference>
<feature type="compositionally biased region" description="Basic and acidic residues" evidence="1">
    <location>
        <begin position="303"/>
        <end position="312"/>
    </location>
</feature>
<evidence type="ECO:0000313" key="3">
    <source>
        <dbReference type="RefSeq" id="XP_022637638.1"/>
    </source>
</evidence>
<accession>A0A3Q0F0X7</accession>
<reference evidence="3" key="2">
    <citation type="submission" date="2025-08" db="UniProtKB">
        <authorList>
            <consortium name="RefSeq"/>
        </authorList>
    </citation>
    <scope>IDENTIFICATION</scope>
    <source>
        <tissue evidence="3">Leaf</tissue>
    </source>
</reference>
<dbReference type="AlphaFoldDB" id="A0A3Q0F0X7"/>
<dbReference type="Gramene" id="Vradi06g02900.1">
    <property type="protein sequence ID" value="Vradi06g02900.1"/>
    <property type="gene ID" value="Vradi06g02900"/>
</dbReference>
<proteinExistence type="predicted"/>
<feature type="region of interest" description="Disordered" evidence="1">
    <location>
        <begin position="35"/>
        <end position="58"/>
    </location>
</feature>
<dbReference type="KEGG" id="vra:111241827"/>
<evidence type="ECO:0000256" key="1">
    <source>
        <dbReference type="SAM" id="MobiDB-lite"/>
    </source>
</evidence>
<sequence>MTEISFSNESCYMSACSFGQEMWFYSEPTSPNRLGLRSPFDSQTHYTTPTETEYEDSDFTGDEFEFETSRRFNVSVTDLDSEINQKDEKNPFGDSLQTMAFADELFCDGKVLPLMPPLKLPPRLQKFEVGSIYRPKLASSRSSGSVFRLRLSRHSFRNDDSDPFMVALKKVRGENRTNARHVFRRSRSLSSFRSFRHKFKKSVRVTKSCQLESHCSDKAELVCELDKRPLKEVSGRTYMLSESKGLVFARKVRLVASISKLGMATKKDEGKRCGFWRRNKKRECIKKFLFRLRNLGKANAQSKLEDKMEAQERPPSVRKLDLEAATSTESKQCDRDPRTAKLTKRRSVCHRPKIFPCLGYEDEK</sequence>
<dbReference type="OrthoDB" id="693822at2759"/>
<evidence type="ECO:0000313" key="2">
    <source>
        <dbReference type="Proteomes" id="UP000087766"/>
    </source>
</evidence>
<reference evidence="2" key="1">
    <citation type="journal article" date="2014" name="Nat. Commun.">
        <title>Genome sequence of mungbean and insights into evolution within Vigna species.</title>
        <authorList>
            <person name="Kang Y.J."/>
            <person name="Kim S.K."/>
            <person name="Kim M.Y."/>
            <person name="Lestari P."/>
            <person name="Kim K.H."/>
            <person name="Ha B.K."/>
            <person name="Jun T.H."/>
            <person name="Hwang W.J."/>
            <person name="Lee T."/>
            <person name="Lee J."/>
            <person name="Shim S."/>
            <person name="Yoon M.Y."/>
            <person name="Jang Y.E."/>
            <person name="Han K.S."/>
            <person name="Taeprayoon P."/>
            <person name="Yoon N."/>
            <person name="Somta P."/>
            <person name="Tanya P."/>
            <person name="Kim K.S."/>
            <person name="Gwag J.G."/>
            <person name="Moon J.K."/>
            <person name="Lee Y.H."/>
            <person name="Park B.S."/>
            <person name="Bombarely A."/>
            <person name="Doyle J.J."/>
            <person name="Jackson S.A."/>
            <person name="Schafleitner R."/>
            <person name="Srinives P."/>
            <person name="Varshney R.K."/>
            <person name="Lee S.H."/>
        </authorList>
    </citation>
    <scope>NUCLEOTIDE SEQUENCE [LARGE SCALE GENOMIC DNA]</scope>
    <source>
        <strain evidence="2">cv. VC1973A</strain>
    </source>
</reference>
<feature type="region of interest" description="Disordered" evidence="1">
    <location>
        <begin position="301"/>
        <end position="344"/>
    </location>
</feature>
<dbReference type="RefSeq" id="XP_022637638.1">
    <property type="nucleotide sequence ID" value="XM_022781917.1"/>
</dbReference>
<protein>
    <submittedName>
        <fullName evidence="3">Uncharacterized protein LOC111241827</fullName>
    </submittedName>
</protein>
<organism evidence="2 3">
    <name type="scientific">Vigna radiata var. radiata</name>
    <name type="common">Mung bean</name>
    <name type="synonym">Phaseolus aureus</name>
    <dbReference type="NCBI Taxonomy" id="3916"/>
    <lineage>
        <taxon>Eukaryota</taxon>
        <taxon>Viridiplantae</taxon>
        <taxon>Streptophyta</taxon>
        <taxon>Embryophyta</taxon>
        <taxon>Tracheophyta</taxon>
        <taxon>Spermatophyta</taxon>
        <taxon>Magnoliopsida</taxon>
        <taxon>eudicotyledons</taxon>
        <taxon>Gunneridae</taxon>
        <taxon>Pentapetalae</taxon>
        <taxon>rosids</taxon>
        <taxon>fabids</taxon>
        <taxon>Fabales</taxon>
        <taxon>Fabaceae</taxon>
        <taxon>Papilionoideae</taxon>
        <taxon>50 kb inversion clade</taxon>
        <taxon>NPAAA clade</taxon>
        <taxon>indigoferoid/millettioid clade</taxon>
        <taxon>Phaseoleae</taxon>
        <taxon>Vigna</taxon>
    </lineage>
</organism>